<accession>A0A3E1Y7P2</accession>
<dbReference type="RefSeq" id="WP_116976991.1">
    <property type="nucleotide sequence ID" value="NZ_QPMM01000009.1"/>
</dbReference>
<dbReference type="PROSITE" id="PS50977">
    <property type="entry name" value="HTH_TETR_2"/>
    <property type="match status" value="1"/>
</dbReference>
<evidence type="ECO:0000259" key="5">
    <source>
        <dbReference type="PROSITE" id="PS50977"/>
    </source>
</evidence>
<feature type="DNA-binding region" description="H-T-H motif" evidence="4">
    <location>
        <begin position="28"/>
        <end position="47"/>
    </location>
</feature>
<evidence type="ECO:0000313" key="7">
    <source>
        <dbReference type="Proteomes" id="UP000260644"/>
    </source>
</evidence>
<sequence length="196" mass="22726">MKKAEATRLNILQKSFEFIYARGYQNTSIDDILATTQVTKGAFYYHFKNKDEMGLAIINELMKPALTKSFIEPLQNIKNPLDAIYNLIHLLLMENDFLKVEYGCPAANFTQEMTPWNKDFSEALGEIIQEWMKVMTNVIENGKKSGYIHKDVKAKQVAFFVISGYWGIRNFGKLENSKKVYVPYLKELKNYLNTLK</sequence>
<dbReference type="Proteomes" id="UP000260644">
    <property type="component" value="Unassembled WGS sequence"/>
</dbReference>
<dbReference type="Pfam" id="PF00440">
    <property type="entry name" value="TetR_N"/>
    <property type="match status" value="1"/>
</dbReference>
<dbReference type="InterPro" id="IPR023772">
    <property type="entry name" value="DNA-bd_HTH_TetR-type_CS"/>
</dbReference>
<dbReference type="PRINTS" id="PR00455">
    <property type="entry name" value="HTHTETR"/>
</dbReference>
<keyword evidence="7" id="KW-1185">Reference proteome</keyword>
<evidence type="ECO:0000256" key="3">
    <source>
        <dbReference type="ARBA" id="ARBA00023163"/>
    </source>
</evidence>
<dbReference type="PANTHER" id="PTHR47506:SF1">
    <property type="entry name" value="HTH-TYPE TRANSCRIPTIONAL REGULATOR YJDC"/>
    <property type="match status" value="1"/>
</dbReference>
<dbReference type="GO" id="GO:0003677">
    <property type="term" value="F:DNA binding"/>
    <property type="evidence" value="ECO:0007669"/>
    <property type="project" value="UniProtKB-UniRule"/>
</dbReference>
<organism evidence="6 7">
    <name type="scientific">Chitinophaga silvatica</name>
    <dbReference type="NCBI Taxonomy" id="2282649"/>
    <lineage>
        <taxon>Bacteria</taxon>
        <taxon>Pseudomonadati</taxon>
        <taxon>Bacteroidota</taxon>
        <taxon>Chitinophagia</taxon>
        <taxon>Chitinophagales</taxon>
        <taxon>Chitinophagaceae</taxon>
        <taxon>Chitinophaga</taxon>
    </lineage>
</organism>
<protein>
    <submittedName>
        <fullName evidence="6">TetR/AcrR family transcriptional regulator</fullName>
    </submittedName>
</protein>
<evidence type="ECO:0000256" key="4">
    <source>
        <dbReference type="PROSITE-ProRule" id="PRU00335"/>
    </source>
</evidence>
<comment type="caution">
    <text evidence="6">The sequence shown here is derived from an EMBL/GenBank/DDBJ whole genome shotgun (WGS) entry which is preliminary data.</text>
</comment>
<dbReference type="Pfam" id="PF16925">
    <property type="entry name" value="TetR_C_13"/>
    <property type="match status" value="1"/>
</dbReference>
<dbReference type="SUPFAM" id="SSF46689">
    <property type="entry name" value="Homeodomain-like"/>
    <property type="match status" value="1"/>
</dbReference>
<proteinExistence type="predicted"/>
<dbReference type="InterPro" id="IPR001647">
    <property type="entry name" value="HTH_TetR"/>
</dbReference>
<dbReference type="InterPro" id="IPR009057">
    <property type="entry name" value="Homeodomain-like_sf"/>
</dbReference>
<keyword evidence="3" id="KW-0804">Transcription</keyword>
<dbReference type="InterPro" id="IPR036271">
    <property type="entry name" value="Tet_transcr_reg_TetR-rel_C_sf"/>
</dbReference>
<dbReference type="PROSITE" id="PS01081">
    <property type="entry name" value="HTH_TETR_1"/>
    <property type="match status" value="1"/>
</dbReference>
<dbReference type="PANTHER" id="PTHR47506">
    <property type="entry name" value="TRANSCRIPTIONAL REGULATORY PROTEIN"/>
    <property type="match status" value="1"/>
</dbReference>
<name>A0A3E1Y7P2_9BACT</name>
<dbReference type="Gene3D" id="1.10.357.10">
    <property type="entry name" value="Tetracycline Repressor, domain 2"/>
    <property type="match status" value="1"/>
</dbReference>
<evidence type="ECO:0000256" key="1">
    <source>
        <dbReference type="ARBA" id="ARBA00023015"/>
    </source>
</evidence>
<keyword evidence="1" id="KW-0805">Transcription regulation</keyword>
<gene>
    <name evidence="6" type="ORF">DVR12_17015</name>
</gene>
<dbReference type="OrthoDB" id="9798857at2"/>
<dbReference type="EMBL" id="QPMM01000009">
    <property type="protein sequence ID" value="RFS21043.1"/>
    <property type="molecule type" value="Genomic_DNA"/>
</dbReference>
<dbReference type="SUPFAM" id="SSF48498">
    <property type="entry name" value="Tetracyclin repressor-like, C-terminal domain"/>
    <property type="match status" value="1"/>
</dbReference>
<dbReference type="AlphaFoldDB" id="A0A3E1Y7P2"/>
<reference evidence="6 7" key="1">
    <citation type="submission" date="2018-07" db="EMBL/GenBank/DDBJ databases">
        <title>Chitinophaga K2CV101002-2 sp. nov., isolated from a monsoon evergreen broad-leaved forest soil.</title>
        <authorList>
            <person name="Lv Y."/>
        </authorList>
    </citation>
    <scope>NUCLEOTIDE SEQUENCE [LARGE SCALE GENOMIC DNA]</scope>
    <source>
        <strain evidence="6 7">GDMCC 1.1288</strain>
    </source>
</reference>
<evidence type="ECO:0000313" key="6">
    <source>
        <dbReference type="EMBL" id="RFS21043.1"/>
    </source>
</evidence>
<evidence type="ECO:0000256" key="2">
    <source>
        <dbReference type="ARBA" id="ARBA00023125"/>
    </source>
</evidence>
<feature type="domain" description="HTH tetR-type" evidence="5">
    <location>
        <begin position="5"/>
        <end position="65"/>
    </location>
</feature>
<dbReference type="InterPro" id="IPR011075">
    <property type="entry name" value="TetR_C"/>
</dbReference>
<keyword evidence="2 4" id="KW-0238">DNA-binding</keyword>